<reference evidence="2 3" key="1">
    <citation type="journal article" date="2024" name="Ann. Entomol. Soc. Am.">
        <title>Genomic analyses of the southern and eastern yellowjacket wasps (Hymenoptera: Vespidae) reveal evolutionary signatures of social life.</title>
        <authorList>
            <person name="Catto M.A."/>
            <person name="Caine P.B."/>
            <person name="Orr S.E."/>
            <person name="Hunt B.G."/>
            <person name="Goodisman M.A.D."/>
        </authorList>
    </citation>
    <scope>NUCLEOTIDE SEQUENCE [LARGE SCALE GENOMIC DNA]</scope>
    <source>
        <strain evidence="2">233</strain>
        <tissue evidence="2">Head and thorax</tissue>
    </source>
</reference>
<accession>A0ABD2AWT4</accession>
<evidence type="ECO:0000313" key="2">
    <source>
        <dbReference type="EMBL" id="KAL2725084.1"/>
    </source>
</evidence>
<dbReference type="EMBL" id="JAUDFV010000138">
    <property type="protein sequence ID" value="KAL2725084.1"/>
    <property type="molecule type" value="Genomic_DNA"/>
</dbReference>
<organism evidence="2 3">
    <name type="scientific">Vespula squamosa</name>
    <name type="common">Southern yellow jacket</name>
    <name type="synonym">Wasp</name>
    <dbReference type="NCBI Taxonomy" id="30214"/>
    <lineage>
        <taxon>Eukaryota</taxon>
        <taxon>Metazoa</taxon>
        <taxon>Ecdysozoa</taxon>
        <taxon>Arthropoda</taxon>
        <taxon>Hexapoda</taxon>
        <taxon>Insecta</taxon>
        <taxon>Pterygota</taxon>
        <taxon>Neoptera</taxon>
        <taxon>Endopterygota</taxon>
        <taxon>Hymenoptera</taxon>
        <taxon>Apocrita</taxon>
        <taxon>Aculeata</taxon>
        <taxon>Vespoidea</taxon>
        <taxon>Vespidae</taxon>
        <taxon>Vespinae</taxon>
        <taxon>Vespula</taxon>
    </lineage>
</organism>
<dbReference type="Proteomes" id="UP001607302">
    <property type="component" value="Unassembled WGS sequence"/>
</dbReference>
<keyword evidence="1" id="KW-1133">Transmembrane helix</keyword>
<evidence type="ECO:0000256" key="1">
    <source>
        <dbReference type="SAM" id="Phobius"/>
    </source>
</evidence>
<protein>
    <submittedName>
        <fullName evidence="2">Uncharacterized protein</fullName>
    </submittedName>
</protein>
<sequence length="151" mass="17495">MPRGLYCSTGVSRRGYSQCLSKIVPRNTLDIAISYVKQVHSSKTFVLALRLGCFALLCVGLGWVGFGWTGLGCVWVGLRYHLALRRLTYRGKMWIFIDESKLLTVVKLCRRRVTFIIRHTQETLWMKFNDDQRENPIYRDTEQNDQSTSNV</sequence>
<gene>
    <name evidence="2" type="ORF">V1478_007757</name>
</gene>
<comment type="caution">
    <text evidence="2">The sequence shown here is derived from an EMBL/GenBank/DDBJ whole genome shotgun (WGS) entry which is preliminary data.</text>
</comment>
<keyword evidence="1" id="KW-0472">Membrane</keyword>
<keyword evidence="3" id="KW-1185">Reference proteome</keyword>
<proteinExistence type="predicted"/>
<keyword evidence="1" id="KW-0812">Transmembrane</keyword>
<dbReference type="AlphaFoldDB" id="A0ABD2AWT4"/>
<evidence type="ECO:0000313" key="3">
    <source>
        <dbReference type="Proteomes" id="UP001607302"/>
    </source>
</evidence>
<name>A0ABD2AWT4_VESSQ</name>
<feature type="transmembrane region" description="Helical" evidence="1">
    <location>
        <begin position="54"/>
        <end position="78"/>
    </location>
</feature>